<comment type="caution">
    <text evidence="2">The sequence shown here is derived from an EMBL/GenBank/DDBJ whole genome shotgun (WGS) entry which is preliminary data.</text>
</comment>
<gene>
    <name evidence="2" type="ORF">EZS28_038704</name>
    <name evidence="1" type="ORF">EZS28_041496</name>
</gene>
<protein>
    <submittedName>
        <fullName evidence="2">Uncharacterized protein</fullName>
    </submittedName>
</protein>
<sequence length="36" mass="4253">FGVKEAVLDWFECFVGDVYCYYYEDEYDDCIIGIIG</sequence>
<dbReference type="EMBL" id="SNRW01023476">
    <property type="protein sequence ID" value="KAA6362977.1"/>
    <property type="molecule type" value="Genomic_DNA"/>
</dbReference>
<accession>A0A5J4U5V6</accession>
<feature type="non-terminal residue" evidence="2">
    <location>
        <position position="1"/>
    </location>
</feature>
<dbReference type="Proteomes" id="UP000324800">
    <property type="component" value="Unassembled WGS sequence"/>
</dbReference>
<dbReference type="AlphaFoldDB" id="A0A5J4U5V6"/>
<evidence type="ECO:0000313" key="3">
    <source>
        <dbReference type="Proteomes" id="UP000324800"/>
    </source>
</evidence>
<evidence type="ECO:0000313" key="2">
    <source>
        <dbReference type="EMBL" id="KAA6365769.1"/>
    </source>
</evidence>
<dbReference type="EMBL" id="SNRW01020109">
    <property type="protein sequence ID" value="KAA6365769.1"/>
    <property type="molecule type" value="Genomic_DNA"/>
</dbReference>
<proteinExistence type="predicted"/>
<evidence type="ECO:0000313" key="1">
    <source>
        <dbReference type="EMBL" id="KAA6362977.1"/>
    </source>
</evidence>
<organism evidence="2 3">
    <name type="scientific">Streblomastix strix</name>
    <dbReference type="NCBI Taxonomy" id="222440"/>
    <lineage>
        <taxon>Eukaryota</taxon>
        <taxon>Metamonada</taxon>
        <taxon>Preaxostyla</taxon>
        <taxon>Oxymonadida</taxon>
        <taxon>Streblomastigidae</taxon>
        <taxon>Streblomastix</taxon>
    </lineage>
</organism>
<reference evidence="2 3" key="1">
    <citation type="submission" date="2019-03" db="EMBL/GenBank/DDBJ databases">
        <title>Single cell metagenomics reveals metabolic interactions within the superorganism composed of flagellate Streblomastix strix and complex community of Bacteroidetes bacteria on its surface.</title>
        <authorList>
            <person name="Treitli S.C."/>
            <person name="Kolisko M."/>
            <person name="Husnik F."/>
            <person name="Keeling P."/>
            <person name="Hampl V."/>
        </authorList>
    </citation>
    <scope>NUCLEOTIDE SEQUENCE [LARGE SCALE GENOMIC DNA]</scope>
    <source>
        <strain evidence="2">ST1C</strain>
    </source>
</reference>
<name>A0A5J4U5V6_9EUKA</name>